<dbReference type="PANTHER" id="PTHR43280">
    <property type="entry name" value="ARAC-FAMILY TRANSCRIPTIONAL REGULATOR"/>
    <property type="match status" value="1"/>
</dbReference>
<dbReference type="PRINTS" id="PR00032">
    <property type="entry name" value="HTHARAC"/>
</dbReference>
<dbReference type="Proteomes" id="UP000192277">
    <property type="component" value="Unassembled WGS sequence"/>
</dbReference>
<dbReference type="SUPFAM" id="SSF46689">
    <property type="entry name" value="Homeodomain-like"/>
    <property type="match status" value="1"/>
</dbReference>
<dbReference type="EMBL" id="LWBO01000018">
    <property type="protein sequence ID" value="OQP45920.1"/>
    <property type="molecule type" value="Genomic_DNA"/>
</dbReference>
<keyword evidence="2" id="KW-0238">DNA-binding</keyword>
<keyword evidence="6" id="KW-1185">Reference proteome</keyword>
<keyword evidence="1" id="KW-0805">Transcription regulation</keyword>
<gene>
    <name evidence="5" type="ORF">A4D02_32495</name>
</gene>
<dbReference type="PANTHER" id="PTHR43280:SF32">
    <property type="entry name" value="TRANSCRIPTIONAL REGULATORY PROTEIN"/>
    <property type="match status" value="1"/>
</dbReference>
<dbReference type="InterPro" id="IPR018060">
    <property type="entry name" value="HTH_AraC"/>
</dbReference>
<evidence type="ECO:0000256" key="3">
    <source>
        <dbReference type="ARBA" id="ARBA00023163"/>
    </source>
</evidence>
<dbReference type="Gene3D" id="1.10.10.60">
    <property type="entry name" value="Homeodomain-like"/>
    <property type="match status" value="1"/>
</dbReference>
<dbReference type="Pfam" id="PF12833">
    <property type="entry name" value="HTH_18"/>
    <property type="match status" value="1"/>
</dbReference>
<comment type="caution">
    <text evidence="5">The sequence shown here is derived from an EMBL/GenBank/DDBJ whole genome shotgun (WGS) entry which is preliminary data.</text>
</comment>
<dbReference type="PROSITE" id="PS01124">
    <property type="entry name" value="HTH_ARAC_FAMILY_2"/>
    <property type="match status" value="1"/>
</dbReference>
<sequence length="310" mass="36338">MPSKNLLVKDLNELYDLMGISHETIDQSSGFSILYLQDVFKEYPVTSIPYRPNFFSFLFIKDAFGNYTIDDLSFPMVPGTVYFTNPSNFRKFEWHNITDTCLVVFTESYLKEQVHQDIYREFSFLLTETVEPRVLKPDQFAIIEELYQFIYREYQGDSPYKSKIIGSAMVTLLLKIKEYFFQAYNPIYEGNRSSQIVKTFKQNLEQHFRDLANGKTDTQLRVQDYADKQFLHVNYLSSVITSKTGKPITAWIADKTIAEAKVMLQDKQMNIKEIAGRLGFLEASHFSNYFKKHTSQSPADYRKQYPLNRQ</sequence>
<evidence type="ECO:0000256" key="1">
    <source>
        <dbReference type="ARBA" id="ARBA00023015"/>
    </source>
</evidence>
<accession>A0ABX3NTF4</accession>
<organism evidence="5 6">
    <name type="scientific">Niastella koreensis</name>
    <dbReference type="NCBI Taxonomy" id="354356"/>
    <lineage>
        <taxon>Bacteria</taxon>
        <taxon>Pseudomonadati</taxon>
        <taxon>Bacteroidota</taxon>
        <taxon>Chitinophagia</taxon>
        <taxon>Chitinophagales</taxon>
        <taxon>Chitinophagaceae</taxon>
        <taxon>Niastella</taxon>
    </lineage>
</organism>
<evidence type="ECO:0000259" key="4">
    <source>
        <dbReference type="PROSITE" id="PS01124"/>
    </source>
</evidence>
<feature type="domain" description="HTH araC/xylS-type" evidence="4">
    <location>
        <begin position="194"/>
        <end position="304"/>
    </location>
</feature>
<name>A0ABX3NTF4_9BACT</name>
<protein>
    <submittedName>
        <fullName evidence="5">AraC family transcriptional regulator</fullName>
    </submittedName>
</protein>
<dbReference type="InterPro" id="IPR009057">
    <property type="entry name" value="Homeodomain-like_sf"/>
</dbReference>
<keyword evidence="3" id="KW-0804">Transcription</keyword>
<evidence type="ECO:0000313" key="5">
    <source>
        <dbReference type="EMBL" id="OQP45920.1"/>
    </source>
</evidence>
<evidence type="ECO:0000313" key="6">
    <source>
        <dbReference type="Proteomes" id="UP000192277"/>
    </source>
</evidence>
<reference evidence="5 6" key="1">
    <citation type="submission" date="2016-04" db="EMBL/GenBank/DDBJ databases">
        <authorList>
            <person name="Chen L."/>
            <person name="Zhuang W."/>
            <person name="Wang G."/>
        </authorList>
    </citation>
    <scope>NUCLEOTIDE SEQUENCE [LARGE SCALE GENOMIC DNA]</scope>
    <source>
        <strain evidence="6">GR20</strain>
    </source>
</reference>
<proteinExistence type="predicted"/>
<evidence type="ECO:0000256" key="2">
    <source>
        <dbReference type="ARBA" id="ARBA00023125"/>
    </source>
</evidence>
<dbReference type="SMART" id="SM00342">
    <property type="entry name" value="HTH_ARAC"/>
    <property type="match status" value="1"/>
</dbReference>
<dbReference type="InterPro" id="IPR020449">
    <property type="entry name" value="Tscrpt_reg_AraC-type_HTH"/>
</dbReference>
<dbReference type="RefSeq" id="WP_014221062.1">
    <property type="nucleotide sequence ID" value="NZ_LWBO01000018.1"/>
</dbReference>